<dbReference type="EMBL" id="LQYV01000041">
    <property type="protein sequence ID" value="KYD27596.1"/>
    <property type="molecule type" value="Genomic_DNA"/>
</dbReference>
<reference evidence="1 2" key="1">
    <citation type="submission" date="2016-01" db="EMBL/GenBank/DDBJ databases">
        <title>Draft Genome Sequences of Seven Thermophilic Sporeformers Isolated from Foods.</title>
        <authorList>
            <person name="Berendsen E.M."/>
            <person name="Wells-Bennik M.H."/>
            <person name="Krawcyk A.O."/>
            <person name="De Jong A."/>
            <person name="Holsappel S."/>
            <person name="Eijlander R.T."/>
            <person name="Kuipers O.P."/>
        </authorList>
    </citation>
    <scope>NUCLEOTIDE SEQUENCE [LARGE SCALE GENOMIC DNA]</scope>
    <source>
        <strain evidence="1 2">B4109</strain>
    </source>
</reference>
<evidence type="ECO:0000313" key="1">
    <source>
        <dbReference type="EMBL" id="KYD27596.1"/>
    </source>
</evidence>
<gene>
    <name evidence="1" type="ORF">B4109_3102</name>
</gene>
<name>A0A150MT27_GEOSE</name>
<protein>
    <submittedName>
        <fullName evidence="1">Uncharacterized protein</fullName>
    </submittedName>
</protein>
<dbReference type="PATRIC" id="fig|1422.18.peg.2835"/>
<dbReference type="AlphaFoldDB" id="A0A150MT27"/>
<accession>A0A150MT27</accession>
<dbReference type="Proteomes" id="UP000075424">
    <property type="component" value="Unassembled WGS sequence"/>
</dbReference>
<organism evidence="1 2">
    <name type="scientific">Geobacillus stearothermophilus</name>
    <name type="common">Bacillus stearothermophilus</name>
    <dbReference type="NCBI Taxonomy" id="1422"/>
    <lineage>
        <taxon>Bacteria</taxon>
        <taxon>Bacillati</taxon>
        <taxon>Bacillota</taxon>
        <taxon>Bacilli</taxon>
        <taxon>Bacillales</taxon>
        <taxon>Anoxybacillaceae</taxon>
        <taxon>Geobacillus</taxon>
    </lineage>
</organism>
<comment type="caution">
    <text evidence="1">The sequence shown here is derived from an EMBL/GenBank/DDBJ whole genome shotgun (WGS) entry which is preliminary data.</text>
</comment>
<evidence type="ECO:0000313" key="2">
    <source>
        <dbReference type="Proteomes" id="UP000075424"/>
    </source>
</evidence>
<proteinExistence type="predicted"/>
<sequence length="272" mass="32042">MGKWIFGLLAAIVLGIGFFVMSDKDAQSAKPASNTQQSKWEQKEQLTVGVDPHNHPEYKSNFELYFAHLNSAVLVDKANVDNGGKTLSNEDYKRILNDIRKNLDNIKYDGEKKDELEKVKKLVDQAIQNNAIKGDEIFYEIHQIIHELDKHFNTTYFVDEVSNKQSEASFFIEKSEFDDVYKWLASTKRELHSDKYDPFRDREGFLVHMAHASYAYSRHFYNLEDDIFMKMKLSELIKLFGKMKNETDSNKYNEYIEQFDTIYDEIRKERRL</sequence>
<dbReference type="RefSeq" id="WP_061567301.1">
    <property type="nucleotide sequence ID" value="NZ_LQYV01000041.1"/>
</dbReference>